<feature type="DNA-binding region" description="H-T-H motif" evidence="4">
    <location>
        <begin position="28"/>
        <end position="47"/>
    </location>
</feature>
<evidence type="ECO:0000313" key="7">
    <source>
        <dbReference type="Proteomes" id="UP000294257"/>
    </source>
</evidence>
<dbReference type="InterPro" id="IPR001647">
    <property type="entry name" value="HTH_TetR"/>
</dbReference>
<keyword evidence="3" id="KW-0804">Transcription</keyword>
<dbReference type="EMBL" id="SGWQ01000003">
    <property type="protein sequence ID" value="RZS40849.1"/>
    <property type="molecule type" value="Genomic_DNA"/>
</dbReference>
<evidence type="ECO:0000256" key="2">
    <source>
        <dbReference type="ARBA" id="ARBA00023125"/>
    </source>
</evidence>
<dbReference type="InterPro" id="IPR050109">
    <property type="entry name" value="HTH-type_TetR-like_transc_reg"/>
</dbReference>
<evidence type="ECO:0000256" key="1">
    <source>
        <dbReference type="ARBA" id="ARBA00023015"/>
    </source>
</evidence>
<keyword evidence="2 4" id="KW-0238">DNA-binding</keyword>
<feature type="domain" description="HTH tetR-type" evidence="5">
    <location>
        <begin position="6"/>
        <end position="65"/>
    </location>
</feature>
<dbReference type="PANTHER" id="PTHR30055">
    <property type="entry name" value="HTH-TYPE TRANSCRIPTIONAL REGULATOR RUTR"/>
    <property type="match status" value="1"/>
</dbReference>
<dbReference type="PANTHER" id="PTHR30055:SF234">
    <property type="entry name" value="HTH-TYPE TRANSCRIPTIONAL REGULATOR BETI"/>
    <property type="match status" value="1"/>
</dbReference>
<organism evidence="6 7">
    <name type="scientific">Herbihabitans rhizosphaerae</name>
    <dbReference type="NCBI Taxonomy" id="1872711"/>
    <lineage>
        <taxon>Bacteria</taxon>
        <taxon>Bacillati</taxon>
        <taxon>Actinomycetota</taxon>
        <taxon>Actinomycetes</taxon>
        <taxon>Pseudonocardiales</taxon>
        <taxon>Pseudonocardiaceae</taxon>
        <taxon>Herbihabitans</taxon>
    </lineage>
</organism>
<sequence>MRADARRNYERIVSTAREVFTEHGPDAPLDEVAKRAEVGSGTLYRHFPDRLALIEAVYRDEVARLCARAEVIAEKSEPEQMVDDWLRDQVDFIVNGHGLAASLKAALDKESPVFEHCRAMLSDAAASVLTPAQQIGAIRKDLMPRDLLKLGHAIGTAIQTAPPDQADRIMSVMLRGLRD</sequence>
<accession>A0A4Q7KV14</accession>
<dbReference type="InterPro" id="IPR036271">
    <property type="entry name" value="Tet_transcr_reg_TetR-rel_C_sf"/>
</dbReference>
<dbReference type="PROSITE" id="PS50977">
    <property type="entry name" value="HTH_TETR_2"/>
    <property type="match status" value="1"/>
</dbReference>
<name>A0A4Q7KV14_9PSEU</name>
<dbReference type="PRINTS" id="PR00455">
    <property type="entry name" value="HTHTETR"/>
</dbReference>
<dbReference type="Gene3D" id="1.10.357.10">
    <property type="entry name" value="Tetracycline Repressor, domain 2"/>
    <property type="match status" value="1"/>
</dbReference>
<keyword evidence="1" id="KW-0805">Transcription regulation</keyword>
<dbReference type="RefSeq" id="WP_130343844.1">
    <property type="nucleotide sequence ID" value="NZ_SGWQ01000003.1"/>
</dbReference>
<gene>
    <name evidence="6" type="ORF">EV193_103163</name>
</gene>
<dbReference type="OrthoDB" id="9795011at2"/>
<comment type="caution">
    <text evidence="6">The sequence shown here is derived from an EMBL/GenBank/DDBJ whole genome shotgun (WGS) entry which is preliminary data.</text>
</comment>
<dbReference type="Proteomes" id="UP000294257">
    <property type="component" value="Unassembled WGS sequence"/>
</dbReference>
<proteinExistence type="predicted"/>
<protein>
    <submittedName>
        <fullName evidence="6">TetR family transcriptional regulator</fullName>
    </submittedName>
</protein>
<evidence type="ECO:0000256" key="3">
    <source>
        <dbReference type="ARBA" id="ARBA00023163"/>
    </source>
</evidence>
<dbReference type="AlphaFoldDB" id="A0A4Q7KV14"/>
<dbReference type="SUPFAM" id="SSF46689">
    <property type="entry name" value="Homeodomain-like"/>
    <property type="match status" value="1"/>
</dbReference>
<dbReference type="GO" id="GO:0000976">
    <property type="term" value="F:transcription cis-regulatory region binding"/>
    <property type="evidence" value="ECO:0007669"/>
    <property type="project" value="TreeGrafter"/>
</dbReference>
<dbReference type="Pfam" id="PF21597">
    <property type="entry name" value="TetR_C_43"/>
    <property type="match status" value="1"/>
</dbReference>
<dbReference type="InterPro" id="IPR009057">
    <property type="entry name" value="Homeodomain-like_sf"/>
</dbReference>
<evidence type="ECO:0000256" key="4">
    <source>
        <dbReference type="PROSITE-ProRule" id="PRU00335"/>
    </source>
</evidence>
<reference evidence="6 7" key="1">
    <citation type="submission" date="2019-02" db="EMBL/GenBank/DDBJ databases">
        <title>Genomic Encyclopedia of Type Strains, Phase IV (KMG-IV): sequencing the most valuable type-strain genomes for metagenomic binning, comparative biology and taxonomic classification.</title>
        <authorList>
            <person name="Goeker M."/>
        </authorList>
    </citation>
    <scope>NUCLEOTIDE SEQUENCE [LARGE SCALE GENOMIC DNA]</scope>
    <source>
        <strain evidence="6 7">DSM 101727</strain>
    </source>
</reference>
<evidence type="ECO:0000313" key="6">
    <source>
        <dbReference type="EMBL" id="RZS40849.1"/>
    </source>
</evidence>
<dbReference type="GO" id="GO:0003700">
    <property type="term" value="F:DNA-binding transcription factor activity"/>
    <property type="evidence" value="ECO:0007669"/>
    <property type="project" value="TreeGrafter"/>
</dbReference>
<dbReference type="SUPFAM" id="SSF48498">
    <property type="entry name" value="Tetracyclin repressor-like, C-terminal domain"/>
    <property type="match status" value="1"/>
</dbReference>
<keyword evidence="7" id="KW-1185">Reference proteome</keyword>
<dbReference type="Pfam" id="PF00440">
    <property type="entry name" value="TetR_N"/>
    <property type="match status" value="1"/>
</dbReference>
<dbReference type="InterPro" id="IPR049445">
    <property type="entry name" value="TetR_SbtR-like_C"/>
</dbReference>
<evidence type="ECO:0000259" key="5">
    <source>
        <dbReference type="PROSITE" id="PS50977"/>
    </source>
</evidence>